<dbReference type="EMBL" id="CM001022">
    <property type="protein sequence ID" value="EFQ23231.1"/>
    <property type="molecule type" value="Genomic_DNA"/>
</dbReference>
<evidence type="ECO:0000256" key="7">
    <source>
        <dbReference type="ARBA" id="ARBA00022839"/>
    </source>
</evidence>
<evidence type="ECO:0000256" key="9">
    <source>
        <dbReference type="HAMAP-Rule" id="MF_01491"/>
    </source>
</evidence>
<evidence type="ECO:0000256" key="4">
    <source>
        <dbReference type="ARBA" id="ARBA00022759"/>
    </source>
</evidence>
<dbReference type="Pfam" id="PF17770">
    <property type="entry name" value="RNase_J_C"/>
    <property type="match status" value="1"/>
</dbReference>
<evidence type="ECO:0000256" key="6">
    <source>
        <dbReference type="ARBA" id="ARBA00022833"/>
    </source>
</evidence>
<keyword evidence="6 12" id="KW-0862">Zinc</keyword>
<dbReference type="Proteomes" id="UP000005096">
    <property type="component" value="Chromosome"/>
</dbReference>
<dbReference type="CDD" id="cd07714">
    <property type="entry name" value="RNaseJ_MBL-fold"/>
    <property type="match status" value="1"/>
</dbReference>
<dbReference type="STRING" id="584708.Apau_0803"/>
<dbReference type="SMART" id="SM00849">
    <property type="entry name" value="Lactamase_B"/>
    <property type="match status" value="1"/>
</dbReference>
<feature type="region of interest" description="Disordered" evidence="13">
    <location>
        <begin position="1"/>
        <end position="32"/>
    </location>
</feature>
<feature type="binding site" evidence="12">
    <location>
        <position position="97"/>
    </location>
    <ligand>
        <name>Zn(2+)</name>
        <dbReference type="ChEBI" id="CHEBI:29105"/>
        <label>1</label>
        <note>catalytic</note>
    </ligand>
</feature>
<comment type="subcellular location">
    <subcellularLocation>
        <location evidence="9">Cytoplasm</location>
    </subcellularLocation>
</comment>
<dbReference type="SUPFAM" id="SSF56281">
    <property type="entry name" value="Metallo-hydrolase/oxidoreductase"/>
    <property type="match status" value="1"/>
</dbReference>
<dbReference type="NCBIfam" id="TIGR00649">
    <property type="entry name" value="MG423"/>
    <property type="match status" value="1"/>
</dbReference>
<dbReference type="InterPro" id="IPR011108">
    <property type="entry name" value="RMMBL"/>
</dbReference>
<dbReference type="InterPro" id="IPR004613">
    <property type="entry name" value="RNase_J"/>
</dbReference>
<dbReference type="OrthoDB" id="9758375at2"/>
<dbReference type="PANTHER" id="PTHR43694:SF1">
    <property type="entry name" value="RIBONUCLEASE J"/>
    <property type="match status" value="1"/>
</dbReference>
<dbReference type="InterPro" id="IPR036866">
    <property type="entry name" value="RibonucZ/Hydroxyglut_hydro"/>
</dbReference>
<keyword evidence="7 9" id="KW-0269">Exonuclease</keyword>
<dbReference type="eggNOG" id="COG0595">
    <property type="taxonomic scope" value="Bacteria"/>
</dbReference>
<dbReference type="RefSeq" id="WP_006300399.1">
    <property type="nucleotide sequence ID" value="NZ_CM001022.1"/>
</dbReference>
<keyword evidence="9" id="KW-0698">rRNA processing</keyword>
<dbReference type="GO" id="GO:0006364">
    <property type="term" value="P:rRNA processing"/>
    <property type="evidence" value="ECO:0007669"/>
    <property type="project" value="UniProtKB-UniRule"/>
</dbReference>
<reference evidence="15 16" key="1">
    <citation type="journal article" date="2010" name="Stand. Genomic Sci.">
        <title>Non-contiguous finished genome sequence of Aminomonas paucivorans type strain (GLU-3).</title>
        <authorList>
            <person name="Pitluck S."/>
            <person name="Yasawong M."/>
            <person name="Held B."/>
            <person name="Lapidus A."/>
            <person name="Nolan M."/>
            <person name="Copeland A."/>
            <person name="Lucas S."/>
            <person name="Del Rio T.G."/>
            <person name="Tice H."/>
            <person name="Cheng J.F."/>
            <person name="Chertkov O."/>
            <person name="Goodwin L."/>
            <person name="Tapia R."/>
            <person name="Han C."/>
            <person name="Liolios K."/>
            <person name="Ivanova N."/>
            <person name="Mavromatis K."/>
            <person name="Ovchinnikova G."/>
            <person name="Pati A."/>
            <person name="Chen A."/>
            <person name="Palaniappan K."/>
            <person name="Land M."/>
            <person name="Hauser L."/>
            <person name="Chang Y.J."/>
            <person name="Jeffries C.D."/>
            <person name="Pukall R."/>
            <person name="Spring S."/>
            <person name="Rohde M."/>
            <person name="Sikorski J."/>
            <person name="Goker M."/>
            <person name="Woyke T."/>
            <person name="Bristow J."/>
            <person name="Eisen J.A."/>
            <person name="Markowitz V."/>
            <person name="Hugenholtz P."/>
            <person name="Kyrpides N.C."/>
            <person name="Klenk H.P."/>
        </authorList>
    </citation>
    <scope>NUCLEOTIDE SEQUENCE [LARGE SCALE GENOMIC DNA]</scope>
    <source>
        <strain evidence="15 16">DSM 12260</strain>
    </source>
</reference>
<keyword evidence="3 12" id="KW-0479">Metal-binding</keyword>
<evidence type="ECO:0000256" key="8">
    <source>
        <dbReference type="ARBA" id="ARBA00022884"/>
    </source>
</evidence>
<dbReference type="Gene3D" id="3.40.50.10710">
    <property type="entry name" value="Metallo-hydrolase/oxidoreductase"/>
    <property type="match status" value="1"/>
</dbReference>
<feature type="active site" description="Proton donor" evidence="10">
    <location>
        <position position="219"/>
    </location>
</feature>
<evidence type="ECO:0000256" key="5">
    <source>
        <dbReference type="ARBA" id="ARBA00022801"/>
    </source>
</evidence>
<feature type="binding site" evidence="12">
    <location>
        <position position="468"/>
    </location>
    <ligand>
        <name>Ca(2+)</name>
        <dbReference type="ChEBI" id="CHEBI:29108"/>
    </ligand>
</feature>
<keyword evidence="8 9" id="KW-0694">RNA-binding</keyword>
<keyword evidence="12" id="KW-0106">Calcium</keyword>
<feature type="binding site" evidence="12">
    <location>
        <position position="415"/>
    </location>
    <ligand>
        <name>Zn(2+)</name>
        <dbReference type="ChEBI" id="CHEBI:29105"/>
        <label>1</label>
        <note>catalytic</note>
    </ligand>
</feature>
<feature type="binding site" evidence="12">
    <location>
        <position position="101"/>
    </location>
    <ligand>
        <name>Zn(2+)</name>
        <dbReference type="ChEBI" id="CHEBI:29105"/>
        <label>1</label>
        <note>catalytic</note>
    </ligand>
</feature>
<feature type="binding site" evidence="12">
    <location>
        <position position="72"/>
    </location>
    <ligand>
        <name>Ca(2+)</name>
        <dbReference type="ChEBI" id="CHEBI:29108"/>
    </ligand>
</feature>
<proteinExistence type="inferred from homology"/>
<feature type="binding site" evidence="12">
    <location>
        <position position="102"/>
    </location>
    <ligand>
        <name>Zn(2+)</name>
        <dbReference type="ChEBI" id="CHEBI:29105"/>
        <label>1</label>
        <note>catalytic</note>
    </ligand>
</feature>
<comment type="cofactor">
    <cofactor evidence="12">
        <name>Zn(2+)</name>
        <dbReference type="ChEBI" id="CHEBI:29105"/>
    </cofactor>
    <text evidence="12">Binds 2 Zn(2+) ions per subunit. It is not clear if Zn(2+) or Mg(2+) is physiologically important.</text>
</comment>
<evidence type="ECO:0000259" key="14">
    <source>
        <dbReference type="SMART" id="SM00849"/>
    </source>
</evidence>
<feature type="binding site" evidence="9 11">
    <location>
        <begin position="389"/>
        <end position="393"/>
    </location>
    <ligand>
        <name>substrate</name>
    </ligand>
</feature>
<comment type="similarity">
    <text evidence="9">Belongs to the metallo-beta-lactamase superfamily. RNA-metabolizing metallo-beta-lactamase-like family. Bacterial RNase J subfamily.</text>
</comment>
<dbReference type="GO" id="GO:0008270">
    <property type="term" value="F:zinc ion binding"/>
    <property type="evidence" value="ECO:0007669"/>
    <property type="project" value="InterPro"/>
</dbReference>
<dbReference type="PaxDb" id="584708-Apau_0803"/>
<dbReference type="GO" id="GO:0003723">
    <property type="term" value="F:RNA binding"/>
    <property type="evidence" value="ECO:0007669"/>
    <property type="project" value="UniProtKB-UniRule"/>
</dbReference>
<gene>
    <name evidence="9" type="primary">rnj</name>
    <name evidence="15" type="ORF">Apau_0803</name>
</gene>
<feature type="binding site" evidence="11">
    <location>
        <begin position="257"/>
        <end position="259"/>
    </location>
    <ligand>
        <name>substrate</name>
    </ligand>
</feature>
<dbReference type="InterPro" id="IPR055132">
    <property type="entry name" value="RNase_J_b_CASP"/>
</dbReference>
<feature type="binding site" evidence="12">
    <location>
        <position position="74"/>
    </location>
    <ligand>
        <name>Zn(2+)</name>
        <dbReference type="ChEBI" id="CHEBI:29105"/>
        <label>1</label>
        <note>catalytic</note>
    </ligand>
</feature>
<dbReference type="InterPro" id="IPR042173">
    <property type="entry name" value="RNase_J_2"/>
</dbReference>
<comment type="function">
    <text evidence="9">An RNase that has 5'-3' exonuclease and possibly endonuclease activity. Involved in maturation of rRNA and in some organisms also mRNA maturation and/or decay.</text>
</comment>
<accession>E3CVH5</accession>
<dbReference type="Pfam" id="PF12706">
    <property type="entry name" value="Lactamase_B_2"/>
    <property type="match status" value="1"/>
</dbReference>
<protein>
    <recommendedName>
        <fullName evidence="9">Ribonuclease J</fullName>
        <shortName evidence="9">RNase J</shortName>
        <ecNumber evidence="9">3.1.-.-</ecNumber>
    </recommendedName>
</protein>
<evidence type="ECO:0000256" key="11">
    <source>
        <dbReference type="PIRSR" id="PIRSR004803-2"/>
    </source>
</evidence>
<evidence type="ECO:0000256" key="10">
    <source>
        <dbReference type="PIRSR" id="PIRSR004803-1"/>
    </source>
</evidence>
<comment type="subunit">
    <text evidence="9">Homodimer, may be a subunit of the RNA degradosome.</text>
</comment>
<dbReference type="PANTHER" id="PTHR43694">
    <property type="entry name" value="RIBONUCLEASE J"/>
    <property type="match status" value="1"/>
</dbReference>
<sequence length="593" mass="65193">MRNSNASRSGSRRSRSGGQHGQTKKGRPAGELRWVPLGGMGEIGKNLSFFEYGEEILVVDCGLKFPEEEMLGIDFVIPDAQYLVENRHRIQGIFLTHGHEDHIGGLPFILPKLDVPVYGTRLTLGLVENKLNEACPRYRPKLVEIRAGETTQAGSFSVQGISVCHSIPDSLGFAIRTPVGLVVHTGDFKLDATPIDGRITDYSAFAELGKEGVLLLLSDSTNVEREGFTASERTVGQTFEQLFRLYKDRRIVISTFASNLHRAQQVFQTAARYNRKVALVGRSMISYVELARKLGYVDAPDDLFISQQDIESTPPNRLVVLTTGSQGEPFSGLVLMSKGEHRQIRLGSKDLVVISATPIPGNEKLVSRTVNLLFACGAEVVYDRSQAIHVSGHASKEELKIILSLVRPKCFAAVHGEYRHQVRHVQLARELGVPAKQVFVLTNGDVLKLVDGKGQISGRVPSGSVLVDGVALGESEGSLLRERRELAEDGLIALSLVVDEQFRIASPISIESKGFLHCQDAKDLYREMEGAVRKALEPLAGHPETDPDSVPTLIRKKLRDVLSRYSRTYPTLIPLVTRLGQPTPTKGRKRSAA</sequence>
<dbReference type="PIRSF" id="PIRSF004803">
    <property type="entry name" value="RnjA"/>
    <property type="match status" value="1"/>
</dbReference>
<evidence type="ECO:0000256" key="2">
    <source>
        <dbReference type="ARBA" id="ARBA00022722"/>
    </source>
</evidence>
<comment type="cofactor">
    <cofactor evidence="12">
        <name>Ca(2+)</name>
        <dbReference type="ChEBI" id="CHEBI:29108"/>
    </cofactor>
    <text evidence="12">Binds 1 Ca(2+) cation per subunit. Seen in 1 crystal structure, it is not clear if it is physiologically important.</text>
</comment>
<dbReference type="HAMAP" id="MF_01491">
    <property type="entry name" value="RNase_J_bact"/>
    <property type="match status" value="1"/>
</dbReference>
<feature type="binding site" evidence="12">
    <location>
        <position position="165"/>
    </location>
    <ligand>
        <name>Zn(2+)</name>
        <dbReference type="ChEBI" id="CHEBI:29105"/>
        <label>1</label>
        <note>catalytic</note>
    </ligand>
</feature>
<keyword evidence="2 9" id="KW-0540">Nuclease</keyword>
<dbReference type="InterPro" id="IPR041636">
    <property type="entry name" value="RNase_J_C"/>
</dbReference>
<dbReference type="Gene3D" id="3.10.20.580">
    <property type="match status" value="1"/>
</dbReference>
<evidence type="ECO:0000256" key="1">
    <source>
        <dbReference type="ARBA" id="ARBA00022490"/>
    </source>
</evidence>
<keyword evidence="1 9" id="KW-0963">Cytoplasm</keyword>
<evidence type="ECO:0000256" key="13">
    <source>
        <dbReference type="SAM" id="MobiDB-lite"/>
    </source>
</evidence>
<feature type="binding site" evidence="12">
    <location>
        <position position="187"/>
    </location>
    <ligand>
        <name>Zn(2+)</name>
        <dbReference type="ChEBI" id="CHEBI:29105"/>
        <label>1</label>
        <note>catalytic</note>
    </ligand>
</feature>
<keyword evidence="16" id="KW-1185">Reference proteome</keyword>
<name>E3CVH5_9BACT</name>
<dbReference type="EC" id="3.1.-.-" evidence="9"/>
<dbReference type="InterPro" id="IPR001279">
    <property type="entry name" value="Metallo-B-lactamas"/>
</dbReference>
<evidence type="ECO:0000256" key="12">
    <source>
        <dbReference type="PIRSR" id="PIRSR004803-3"/>
    </source>
</evidence>
<dbReference type="InterPro" id="IPR030854">
    <property type="entry name" value="RNase_J_bac"/>
</dbReference>
<organism evidence="15 16">
    <name type="scientific">Aminomonas paucivorans DSM 12260</name>
    <dbReference type="NCBI Taxonomy" id="584708"/>
    <lineage>
        <taxon>Bacteria</taxon>
        <taxon>Thermotogati</taxon>
        <taxon>Synergistota</taxon>
        <taxon>Synergistia</taxon>
        <taxon>Synergistales</taxon>
        <taxon>Synergistaceae</taxon>
        <taxon>Aminomonas</taxon>
    </lineage>
</organism>
<evidence type="ECO:0000256" key="3">
    <source>
        <dbReference type="ARBA" id="ARBA00022723"/>
    </source>
</evidence>
<dbReference type="GO" id="GO:0004534">
    <property type="term" value="F:5'-3' RNA exonuclease activity"/>
    <property type="evidence" value="ECO:0007669"/>
    <property type="project" value="UniProtKB-UniRule"/>
</dbReference>
<keyword evidence="5 9" id="KW-0378">Hydrolase</keyword>
<dbReference type="HOGENOM" id="CLU_008727_3_1_0"/>
<dbReference type="GO" id="GO:0005737">
    <property type="term" value="C:cytoplasm"/>
    <property type="evidence" value="ECO:0007669"/>
    <property type="project" value="UniProtKB-SubCell"/>
</dbReference>
<feature type="binding site" evidence="12">
    <location>
        <position position="99"/>
    </location>
    <ligand>
        <name>Zn(2+)</name>
        <dbReference type="ChEBI" id="CHEBI:29105"/>
        <label>1</label>
        <note>catalytic</note>
    </ligand>
</feature>
<feature type="active site" description="Proton acceptor" evidence="10">
    <location>
        <position position="393"/>
    </location>
</feature>
<evidence type="ECO:0000313" key="16">
    <source>
        <dbReference type="Proteomes" id="UP000005096"/>
    </source>
</evidence>
<feature type="domain" description="Metallo-beta-lactamase" evidence="14">
    <location>
        <begin position="44"/>
        <end position="239"/>
    </location>
</feature>
<dbReference type="Gene3D" id="3.60.15.10">
    <property type="entry name" value="Ribonuclease Z/Hydroxyacylglutathione hydrolase-like"/>
    <property type="match status" value="1"/>
</dbReference>
<dbReference type="Pfam" id="PF22505">
    <property type="entry name" value="RNase_J_b_CASP"/>
    <property type="match status" value="1"/>
</dbReference>
<dbReference type="Pfam" id="PF07521">
    <property type="entry name" value="RMMBL"/>
    <property type="match status" value="1"/>
</dbReference>
<evidence type="ECO:0000313" key="15">
    <source>
        <dbReference type="EMBL" id="EFQ23231.1"/>
    </source>
</evidence>
<dbReference type="AlphaFoldDB" id="E3CVH5"/>
<keyword evidence="4 9" id="KW-0255">Endonuclease</keyword>
<dbReference type="GO" id="GO:0004521">
    <property type="term" value="F:RNA endonuclease activity"/>
    <property type="evidence" value="ECO:0007669"/>
    <property type="project" value="UniProtKB-UniRule"/>
</dbReference>